<evidence type="ECO:0000313" key="16">
    <source>
        <dbReference type="Proteomes" id="UP001431532"/>
    </source>
</evidence>
<dbReference type="InterPro" id="IPR036410">
    <property type="entry name" value="HSP_DnaJ_Cys-rich_dom_sf"/>
</dbReference>
<evidence type="ECO:0000256" key="10">
    <source>
        <dbReference type="ARBA" id="ARBA00067609"/>
    </source>
</evidence>
<dbReference type="NCBIfam" id="NF008035">
    <property type="entry name" value="PRK10767.1"/>
    <property type="match status" value="1"/>
</dbReference>
<dbReference type="GO" id="GO:0005524">
    <property type="term" value="F:ATP binding"/>
    <property type="evidence" value="ECO:0007669"/>
    <property type="project" value="InterPro"/>
</dbReference>
<dbReference type="Pfam" id="PF01556">
    <property type="entry name" value="DnaJ_C"/>
    <property type="match status" value="1"/>
</dbReference>
<dbReference type="InterPro" id="IPR008971">
    <property type="entry name" value="HSP40/DnaJ_pept-bd"/>
</dbReference>
<dbReference type="PROSITE" id="PS50076">
    <property type="entry name" value="DNAJ_2"/>
    <property type="match status" value="1"/>
</dbReference>
<dbReference type="FunFam" id="2.10.230.10:FF:000002">
    <property type="entry name" value="Molecular chaperone DnaJ"/>
    <property type="match status" value="1"/>
</dbReference>
<keyword evidence="6 11" id="KW-0862">Zinc</keyword>
<reference evidence="15" key="1">
    <citation type="submission" date="2023-05" db="EMBL/GenBank/DDBJ databases">
        <title>Mariniplasma microaerophilum sp. nov., a novel anaerobic mollicute isolated from terrestrial mud volcano, Taman Peninsula, Russia.</title>
        <authorList>
            <person name="Khomyakova M.A."/>
            <person name="Merkel A.Y."/>
            <person name="Slobodkin A.I."/>
        </authorList>
    </citation>
    <scope>NUCLEOTIDE SEQUENCE</scope>
    <source>
        <strain evidence="15">M4Ah</strain>
    </source>
</reference>
<dbReference type="GO" id="GO:0005737">
    <property type="term" value="C:cytoplasm"/>
    <property type="evidence" value="ECO:0007669"/>
    <property type="project" value="UniProtKB-SubCell"/>
</dbReference>
<protein>
    <recommendedName>
        <fullName evidence="10 11">Chaperone protein DnaJ</fullName>
    </recommendedName>
</protein>
<dbReference type="PROSITE" id="PS00636">
    <property type="entry name" value="DNAJ_1"/>
    <property type="match status" value="1"/>
</dbReference>
<dbReference type="FunFam" id="1.10.287.110:FF:000031">
    <property type="entry name" value="Molecular chaperone DnaJ"/>
    <property type="match status" value="1"/>
</dbReference>
<feature type="binding site" evidence="11">
    <location>
        <position position="150"/>
    </location>
    <ligand>
        <name>Zn(2+)</name>
        <dbReference type="ChEBI" id="CHEBI:29105"/>
        <label>1</label>
    </ligand>
</feature>
<dbReference type="Gene3D" id="2.60.260.20">
    <property type="entry name" value="Urease metallochaperone UreE, N-terminal domain"/>
    <property type="match status" value="2"/>
</dbReference>
<keyword evidence="5 11" id="KW-0863">Zinc-finger</keyword>
<feature type="domain" description="CR-type" evidence="14">
    <location>
        <begin position="134"/>
        <end position="216"/>
    </location>
</feature>
<dbReference type="GO" id="GO:0016491">
    <property type="term" value="F:oxidoreductase activity"/>
    <property type="evidence" value="ECO:0007669"/>
    <property type="project" value="UniProtKB-KW"/>
</dbReference>
<dbReference type="AlphaFoldDB" id="A0AAW6UFG7"/>
<feature type="binding site" evidence="11">
    <location>
        <position position="193"/>
    </location>
    <ligand>
        <name>Zn(2+)</name>
        <dbReference type="ChEBI" id="CHEBI:29105"/>
        <label>2</label>
    </ligand>
</feature>
<feature type="repeat" description="CXXCXGXG motif" evidence="11">
    <location>
        <begin position="190"/>
        <end position="197"/>
    </location>
</feature>
<feature type="binding site" evidence="11">
    <location>
        <position position="167"/>
    </location>
    <ligand>
        <name>Zn(2+)</name>
        <dbReference type="ChEBI" id="CHEBI:29105"/>
        <label>2</label>
    </ligand>
</feature>
<keyword evidence="7 11" id="KW-0346">Stress response</keyword>
<feature type="repeat" description="CXXCXGXG motif" evidence="11">
    <location>
        <begin position="204"/>
        <end position="211"/>
    </location>
</feature>
<keyword evidence="4 11" id="KW-0677">Repeat</keyword>
<dbReference type="SUPFAM" id="SSF57938">
    <property type="entry name" value="DnaJ/Hsp40 cysteine-rich domain"/>
    <property type="match status" value="1"/>
</dbReference>
<comment type="cofactor">
    <cofactor evidence="11">
        <name>Zn(2+)</name>
        <dbReference type="ChEBI" id="CHEBI:29105"/>
    </cofactor>
    <text evidence="11">Binds 2 Zn(2+) ions per monomer.</text>
</comment>
<dbReference type="PANTHER" id="PTHR43096:SF48">
    <property type="entry name" value="CHAPERONE PROTEIN DNAJ"/>
    <property type="match status" value="1"/>
</dbReference>
<dbReference type="InterPro" id="IPR002939">
    <property type="entry name" value="DnaJ_C"/>
</dbReference>
<name>A0AAW6UFG7_9MOLU</name>
<dbReference type="FunFam" id="2.60.260.20:FF:000005">
    <property type="entry name" value="Chaperone protein dnaJ 1, mitochondrial"/>
    <property type="match status" value="1"/>
</dbReference>
<dbReference type="InterPro" id="IPR036869">
    <property type="entry name" value="J_dom_sf"/>
</dbReference>
<evidence type="ECO:0000313" key="15">
    <source>
        <dbReference type="EMBL" id="MDI6453748.1"/>
    </source>
</evidence>
<dbReference type="GO" id="GO:0051082">
    <property type="term" value="F:unfolded protein binding"/>
    <property type="evidence" value="ECO:0007669"/>
    <property type="project" value="UniProtKB-UniRule"/>
</dbReference>
<evidence type="ECO:0000259" key="13">
    <source>
        <dbReference type="PROSITE" id="PS50076"/>
    </source>
</evidence>
<dbReference type="GO" id="GO:0009408">
    <property type="term" value="P:response to heat"/>
    <property type="evidence" value="ECO:0007669"/>
    <property type="project" value="InterPro"/>
</dbReference>
<keyword evidence="3 11" id="KW-0479">Metal-binding</keyword>
<dbReference type="HAMAP" id="MF_01152">
    <property type="entry name" value="DnaJ"/>
    <property type="match status" value="1"/>
</dbReference>
<gene>
    <name evidence="11 15" type="primary">dnaJ</name>
    <name evidence="15" type="ORF">QJ521_09240</name>
</gene>
<dbReference type="InterPro" id="IPR012724">
    <property type="entry name" value="DnaJ"/>
</dbReference>
<feature type="binding site" evidence="11">
    <location>
        <position position="207"/>
    </location>
    <ligand>
        <name>Zn(2+)</name>
        <dbReference type="ChEBI" id="CHEBI:29105"/>
        <label>1</label>
    </ligand>
</feature>
<evidence type="ECO:0000256" key="5">
    <source>
        <dbReference type="ARBA" id="ARBA00022771"/>
    </source>
</evidence>
<dbReference type="InterPro" id="IPR018253">
    <property type="entry name" value="DnaJ_domain_CS"/>
</dbReference>
<comment type="subcellular location">
    <subcellularLocation>
        <location evidence="11">Cytoplasm</location>
    </subcellularLocation>
</comment>
<dbReference type="InterPro" id="IPR001305">
    <property type="entry name" value="HSP_DnaJ_Cys-rich_dom"/>
</dbReference>
<comment type="function">
    <text evidence="11">Participates actively in the response to hyperosmotic and heat shock by preventing the aggregation of stress-denatured proteins and by disaggregating proteins, also in an autonomous, DnaK-independent fashion. Unfolded proteins bind initially to DnaJ; upon interaction with the DnaJ-bound protein, DnaK hydrolyzes its bound ATP, resulting in the formation of a stable complex. GrpE releases ADP from DnaK; ATP binding to DnaK triggers the release of the substrate protein, thus completing the reaction cycle. Several rounds of ATP-dependent interactions between DnaJ, DnaK and GrpE are required for fully efficient folding. Also involved, together with DnaK and GrpE, in the DNA replication of plasmids through activation of initiation proteins.</text>
</comment>
<comment type="subunit">
    <text evidence="11">Homodimer.</text>
</comment>
<feature type="binding site" evidence="11">
    <location>
        <position position="204"/>
    </location>
    <ligand>
        <name>Zn(2+)</name>
        <dbReference type="ChEBI" id="CHEBI:29105"/>
        <label>1</label>
    </ligand>
</feature>
<feature type="repeat" description="CXXCXGXG motif" evidence="11">
    <location>
        <begin position="147"/>
        <end position="154"/>
    </location>
</feature>
<evidence type="ECO:0000256" key="1">
    <source>
        <dbReference type="ARBA" id="ARBA00022490"/>
    </source>
</evidence>
<dbReference type="Pfam" id="PF00684">
    <property type="entry name" value="DnaJ_CXXCXGXG"/>
    <property type="match status" value="1"/>
</dbReference>
<evidence type="ECO:0000256" key="3">
    <source>
        <dbReference type="ARBA" id="ARBA00022723"/>
    </source>
</evidence>
<dbReference type="Gene3D" id="2.10.230.10">
    <property type="entry name" value="Heat shock protein DnaJ, cysteine-rich domain"/>
    <property type="match status" value="1"/>
</dbReference>
<dbReference type="SUPFAM" id="SSF49493">
    <property type="entry name" value="HSP40/DnaJ peptide-binding domain"/>
    <property type="match status" value="2"/>
</dbReference>
<dbReference type="Gene3D" id="1.10.287.110">
    <property type="entry name" value="DnaJ domain"/>
    <property type="match status" value="1"/>
</dbReference>
<dbReference type="PANTHER" id="PTHR43096">
    <property type="entry name" value="DNAJ HOMOLOG 1, MITOCHONDRIAL-RELATED"/>
    <property type="match status" value="1"/>
</dbReference>
<evidence type="ECO:0000259" key="14">
    <source>
        <dbReference type="PROSITE" id="PS51188"/>
    </source>
</evidence>
<accession>A0AAW6UFG7</accession>
<keyword evidence="1 11" id="KW-0963">Cytoplasm</keyword>
<feature type="repeat" description="CXXCXGXG motif" evidence="11">
    <location>
        <begin position="164"/>
        <end position="171"/>
    </location>
</feature>
<evidence type="ECO:0000256" key="2">
    <source>
        <dbReference type="ARBA" id="ARBA00022705"/>
    </source>
</evidence>
<sequence>MADKRDYYDVLGVNKNASDDEIKKAYRTLAKKYHPDVSKEADAETKFKEVQEAYDALSDAQKRAAYDQYGHQGNPFGAGGQGFGGFDFGGGGFGDIFSQFFGGGNRQRQNYNGPQRGDDLERTITIDFMEAVLGTKKTLNVEIDEECHVCHGIGAESSKDVEVCDRCHGDGFINVEQRTMFGAMRTQQTCPKCGGQGKVITKRCSTCNGRGRVKTAKTVDVNIPAGVDNNMSLKVAGYGNGGTKGGGQGDLYLNFRVRPHKVFRRQNDDIVLEVPITYIQAVLGTTIEIPTIYGDVNLKIPAGIEHGTILRMREKGVQNVRSKRKGDQQVIVRIKTPKNISAQEKKLYEQLDKLETKEKESGWEKFKNLFKNN</sequence>
<dbReference type="InterPro" id="IPR001623">
    <property type="entry name" value="DnaJ_domain"/>
</dbReference>
<comment type="domain">
    <text evidence="11">The J domain is necessary and sufficient to stimulate DnaK ATPase activity. Zinc center 1 plays an important role in the autonomous, DnaK-independent chaperone activity of DnaJ. Zinc center 2 is essential for interaction with DnaK and for DnaJ activity.</text>
</comment>
<feature type="binding site" evidence="11">
    <location>
        <position position="164"/>
    </location>
    <ligand>
        <name>Zn(2+)</name>
        <dbReference type="ChEBI" id="CHEBI:29105"/>
        <label>2</label>
    </ligand>
</feature>
<comment type="similarity">
    <text evidence="9 11">Belongs to the DnaJ family.</text>
</comment>
<feature type="binding site" evidence="11">
    <location>
        <position position="147"/>
    </location>
    <ligand>
        <name>Zn(2+)</name>
        <dbReference type="ChEBI" id="CHEBI:29105"/>
        <label>1</label>
    </ligand>
</feature>
<dbReference type="SUPFAM" id="SSF46565">
    <property type="entry name" value="Chaperone J-domain"/>
    <property type="match status" value="1"/>
</dbReference>
<dbReference type="GO" id="GO:0008270">
    <property type="term" value="F:zinc ion binding"/>
    <property type="evidence" value="ECO:0007669"/>
    <property type="project" value="UniProtKB-UniRule"/>
</dbReference>
<evidence type="ECO:0000256" key="9">
    <source>
        <dbReference type="ARBA" id="ARBA00061004"/>
    </source>
</evidence>
<proteinExistence type="inferred from homology"/>
<evidence type="ECO:0000256" key="6">
    <source>
        <dbReference type="ARBA" id="ARBA00022833"/>
    </source>
</evidence>
<evidence type="ECO:0000256" key="8">
    <source>
        <dbReference type="ARBA" id="ARBA00023186"/>
    </source>
</evidence>
<dbReference type="GO" id="GO:0006260">
    <property type="term" value="P:DNA replication"/>
    <property type="evidence" value="ECO:0007669"/>
    <property type="project" value="UniProtKB-KW"/>
</dbReference>
<dbReference type="PRINTS" id="PR00625">
    <property type="entry name" value="JDOMAIN"/>
</dbReference>
<dbReference type="GO" id="GO:0042026">
    <property type="term" value="P:protein refolding"/>
    <property type="evidence" value="ECO:0007669"/>
    <property type="project" value="TreeGrafter"/>
</dbReference>
<evidence type="ECO:0000256" key="11">
    <source>
        <dbReference type="HAMAP-Rule" id="MF_01152"/>
    </source>
</evidence>
<dbReference type="RefSeq" id="WP_282840199.1">
    <property type="nucleotide sequence ID" value="NZ_JASCXW010000053.1"/>
</dbReference>
<dbReference type="CDD" id="cd10747">
    <property type="entry name" value="DnaJ_C"/>
    <property type="match status" value="1"/>
</dbReference>
<dbReference type="Pfam" id="PF00226">
    <property type="entry name" value="DnaJ"/>
    <property type="match status" value="1"/>
</dbReference>
<dbReference type="EMBL" id="JASCXW010000053">
    <property type="protein sequence ID" value="MDI6453748.1"/>
    <property type="molecule type" value="Genomic_DNA"/>
</dbReference>
<evidence type="ECO:0000256" key="7">
    <source>
        <dbReference type="ARBA" id="ARBA00023016"/>
    </source>
</evidence>
<feature type="binding site" evidence="11">
    <location>
        <position position="190"/>
    </location>
    <ligand>
        <name>Zn(2+)</name>
        <dbReference type="ChEBI" id="CHEBI:29105"/>
        <label>2</label>
    </ligand>
</feature>
<keyword evidence="8 11" id="KW-0143">Chaperone</keyword>
<dbReference type="GO" id="GO:0031072">
    <property type="term" value="F:heat shock protein binding"/>
    <property type="evidence" value="ECO:0007669"/>
    <property type="project" value="InterPro"/>
</dbReference>
<evidence type="ECO:0000256" key="4">
    <source>
        <dbReference type="ARBA" id="ARBA00022737"/>
    </source>
</evidence>
<dbReference type="SMART" id="SM00271">
    <property type="entry name" value="DnaJ"/>
    <property type="match status" value="1"/>
</dbReference>
<keyword evidence="16" id="KW-1185">Reference proteome</keyword>
<dbReference type="CDD" id="cd10719">
    <property type="entry name" value="DnaJ_zf"/>
    <property type="match status" value="1"/>
</dbReference>
<organism evidence="15 16">
    <name type="scientific">Peloplasma aerotolerans</name>
    <dbReference type="NCBI Taxonomy" id="3044389"/>
    <lineage>
        <taxon>Bacteria</taxon>
        <taxon>Bacillati</taxon>
        <taxon>Mycoplasmatota</taxon>
        <taxon>Mollicutes</taxon>
        <taxon>Acholeplasmatales</taxon>
        <taxon>Acholeplasmataceae</taxon>
        <taxon>Peloplasma</taxon>
    </lineage>
</organism>
<feature type="zinc finger region" description="CR-type" evidence="12">
    <location>
        <begin position="134"/>
        <end position="216"/>
    </location>
</feature>
<dbReference type="PROSITE" id="PS51188">
    <property type="entry name" value="ZF_CR"/>
    <property type="match status" value="1"/>
</dbReference>
<keyword evidence="2 11" id="KW-0235">DNA replication</keyword>
<dbReference type="Proteomes" id="UP001431532">
    <property type="component" value="Unassembled WGS sequence"/>
</dbReference>
<dbReference type="CDD" id="cd06257">
    <property type="entry name" value="DnaJ"/>
    <property type="match status" value="1"/>
</dbReference>
<evidence type="ECO:0000256" key="12">
    <source>
        <dbReference type="PROSITE-ProRule" id="PRU00546"/>
    </source>
</evidence>
<keyword evidence="15" id="KW-0560">Oxidoreductase</keyword>
<feature type="domain" description="J" evidence="13">
    <location>
        <begin position="6"/>
        <end position="70"/>
    </location>
</feature>
<comment type="caution">
    <text evidence="15">The sequence shown here is derived from an EMBL/GenBank/DDBJ whole genome shotgun (WGS) entry which is preliminary data.</text>
</comment>
<dbReference type="NCBIfam" id="TIGR02349">
    <property type="entry name" value="DnaJ_bact"/>
    <property type="match status" value="1"/>
</dbReference>